<organism evidence="4 5">
    <name type="scientific">Photobacterium sanctipauli</name>
    <dbReference type="NCBI Taxonomy" id="1342794"/>
    <lineage>
        <taxon>Bacteria</taxon>
        <taxon>Pseudomonadati</taxon>
        <taxon>Pseudomonadota</taxon>
        <taxon>Gammaproteobacteria</taxon>
        <taxon>Vibrionales</taxon>
        <taxon>Vibrionaceae</taxon>
        <taxon>Photobacterium</taxon>
    </lineage>
</organism>
<evidence type="ECO:0000256" key="2">
    <source>
        <dbReference type="SAM" id="MobiDB-lite"/>
    </source>
</evidence>
<dbReference type="InterPro" id="IPR010090">
    <property type="entry name" value="Phage_tape_meas"/>
</dbReference>
<evidence type="ECO:0000259" key="3">
    <source>
        <dbReference type="Pfam" id="PF10145"/>
    </source>
</evidence>
<proteinExistence type="predicted"/>
<evidence type="ECO:0000256" key="1">
    <source>
        <dbReference type="ARBA" id="ARBA00022612"/>
    </source>
</evidence>
<dbReference type="EMBL" id="PYMA01000018">
    <property type="protein sequence ID" value="PSW14794.1"/>
    <property type="molecule type" value="Genomic_DNA"/>
</dbReference>
<name>A0A2T3NIG3_9GAMM</name>
<dbReference type="Proteomes" id="UP000241771">
    <property type="component" value="Unassembled WGS sequence"/>
</dbReference>
<dbReference type="NCBIfam" id="TIGR01760">
    <property type="entry name" value="tape_meas_TP901"/>
    <property type="match status" value="1"/>
</dbReference>
<dbReference type="PANTHER" id="PTHR37813">
    <property type="entry name" value="FELS-2 PROPHAGE PROTEIN"/>
    <property type="match status" value="1"/>
</dbReference>
<evidence type="ECO:0000313" key="4">
    <source>
        <dbReference type="EMBL" id="PSW14794.1"/>
    </source>
</evidence>
<sequence length="900" mass="94065">MSEKISFVLDATVKGTKDIVSTTTATERLTAALEEQRGEVKSLNTQLREVKGFESVSSRAAKLAKQVTDAKASMNALGIEMEENKQKTSHLRGEYGITQAEIRSLNQQMKKASGEGAQQLKLKLNEANKRLQSLNSQIHHGKVRTTELGAAYKKASGKVDSLTDRQTKQQNRLQSLGDALKKAGISTDRLGDEQKRLQSQTEKSTAALEKQNRRLKEMQTIQGRIDARKAKLGEIGSQATSLAMAAAPLAGTMWSAMKNESSFADVSKVVDMTPEQSAQLRSWALKTSTDTPMSANDINAMLAAGGQSGIQDISELKSFVLDSAKMGVAFDMEAGQAGETLAVFKAAMGLDQQGALGLAGLANHLSNNSNSKAKDIAGVMARQGATAKTAGFSVNESAALASAMLSTGMGEERASTALKNISGRLTLGDAASGTQKKAMTALGLDAGDIASSMQQDASGTLLEVLEAIKDAPIEEQSALISQIFGEEAKGAVAALAGNTQNFTKALKLAKQGQDVHIESLQKEYETRVSTSENGVDMFVNKVSRLSVVIGTALLPALNWVLEPLGKGVDMLADFAEANQGVAAAVGIGIAAFIGLKGVLLAGKAASLIFGNTLDKSRLFRKGLNRETKEGGRIAAMAAKQWRNLNAAVASSRGPRNGRAGGLTSGGRKRARPSRSRRRGRGLAGLARSVLDNRYVQPKGAALAMAGSGIAMMPMNAMAADAIEIGGDVADTLGKAGLARVLKPLGLTMNAVSAVEGIANGNMEQSGEALGDIGGSLGGGALGAALGTMILPGIGTAIGGLIGSIGGGMGGEMLGGWFGRKLDSPEQVATKVDAVQQKEAQARQQPQVTFSPQIQITGAQGQDEQVIAKEVTRQMDQQFAYLMGENTLSTQLGYAAIDRDS</sequence>
<dbReference type="AlphaFoldDB" id="A0A2T3NIG3"/>
<reference evidence="4 5" key="1">
    <citation type="submission" date="2018-01" db="EMBL/GenBank/DDBJ databases">
        <title>Whole genome sequencing of Histamine producing bacteria.</title>
        <authorList>
            <person name="Butler K."/>
        </authorList>
    </citation>
    <scope>NUCLEOTIDE SEQUENCE [LARGE SCALE GENOMIC DNA]</scope>
    <source>
        <strain evidence="4 5">DSM 100436</strain>
    </source>
</reference>
<keyword evidence="5" id="KW-1185">Reference proteome</keyword>
<feature type="compositionally biased region" description="Basic residues" evidence="2">
    <location>
        <begin position="666"/>
        <end position="680"/>
    </location>
</feature>
<gene>
    <name evidence="4" type="ORF">C9I98_21655</name>
</gene>
<comment type="caution">
    <text evidence="4">The sequence shown here is derived from an EMBL/GenBank/DDBJ whole genome shotgun (WGS) entry which is preliminary data.</text>
</comment>
<dbReference type="Pfam" id="PF10145">
    <property type="entry name" value="PhageMin_Tail"/>
    <property type="match status" value="1"/>
</dbReference>
<feature type="region of interest" description="Disordered" evidence="2">
    <location>
        <begin position="184"/>
        <end position="211"/>
    </location>
</feature>
<evidence type="ECO:0000313" key="5">
    <source>
        <dbReference type="Proteomes" id="UP000241771"/>
    </source>
</evidence>
<feature type="region of interest" description="Disordered" evidence="2">
    <location>
        <begin position="648"/>
        <end position="681"/>
    </location>
</feature>
<dbReference type="PANTHER" id="PTHR37813:SF1">
    <property type="entry name" value="FELS-2 PROPHAGE PROTEIN"/>
    <property type="match status" value="1"/>
</dbReference>
<feature type="domain" description="Phage tail tape measure protein" evidence="3">
    <location>
        <begin position="282"/>
        <end position="485"/>
    </location>
</feature>
<keyword evidence="1" id="KW-1188">Viral release from host cell</keyword>
<protein>
    <submittedName>
        <fullName evidence="4">Phage tail tape measure protein</fullName>
    </submittedName>
</protein>
<dbReference type="RefSeq" id="WP_107272474.1">
    <property type="nucleotide sequence ID" value="NZ_PYMA01000018.1"/>
</dbReference>
<accession>A0A2T3NIG3</accession>